<dbReference type="AlphaFoldDB" id="A0AAD9YF53"/>
<evidence type="ECO:0000256" key="2">
    <source>
        <dbReference type="SAM" id="SignalP"/>
    </source>
</evidence>
<gene>
    <name evidence="3" type="ORF">CKAH01_16719</name>
</gene>
<accession>A0AAD9YF53</accession>
<name>A0AAD9YF53_COLKA</name>
<evidence type="ECO:0000313" key="4">
    <source>
        <dbReference type="Proteomes" id="UP001281614"/>
    </source>
</evidence>
<organism evidence="3 4">
    <name type="scientific">Colletotrichum kahawae</name>
    <name type="common">Coffee berry disease fungus</name>
    <dbReference type="NCBI Taxonomy" id="34407"/>
    <lineage>
        <taxon>Eukaryota</taxon>
        <taxon>Fungi</taxon>
        <taxon>Dikarya</taxon>
        <taxon>Ascomycota</taxon>
        <taxon>Pezizomycotina</taxon>
        <taxon>Sordariomycetes</taxon>
        <taxon>Hypocreomycetidae</taxon>
        <taxon>Glomerellales</taxon>
        <taxon>Glomerellaceae</taxon>
        <taxon>Colletotrichum</taxon>
        <taxon>Colletotrichum gloeosporioides species complex</taxon>
    </lineage>
</organism>
<dbReference type="EMBL" id="VYYT01000183">
    <property type="protein sequence ID" value="KAK2759212.1"/>
    <property type="molecule type" value="Genomic_DNA"/>
</dbReference>
<keyword evidence="4" id="KW-1185">Reference proteome</keyword>
<dbReference type="Proteomes" id="UP001281614">
    <property type="component" value="Unassembled WGS sequence"/>
</dbReference>
<feature type="region of interest" description="Disordered" evidence="1">
    <location>
        <begin position="307"/>
        <end position="345"/>
    </location>
</feature>
<proteinExistence type="predicted"/>
<feature type="compositionally biased region" description="Acidic residues" evidence="1">
    <location>
        <begin position="327"/>
        <end position="345"/>
    </location>
</feature>
<sequence length="345" mass="38392">MRRFIAFVSLFLHFVITVTAQGFPGPRTTSRDADGNEVYSAKVDEKSEEDSNYRVKDFGIHRPTLVYNCHIVPALCKNVRQYLGQDVSTATLHYDGLAARKIRRRKESCPGSWIETPLTGRLAGPVAGQRCPERDQPDWRYQNNGVAHAAVPAVMYVDPKNGETDINRLATMKLELDKADGTLKPTYTKLDAVLSCDEWPAASWIEGGKGATTYCAPIYSRCTPKRKGERTGMALQTEQNWQRGGHAAITIWVTKLSPINAGIGVLDLRDYTIFKFDFKLVDDSESEYGVWVEVNDLKRYCYGPAGAGTNDPVCASQRPGDPVREVLDEDEDENEDEETTDAVSG</sequence>
<reference evidence="3" key="1">
    <citation type="submission" date="2023-02" db="EMBL/GenBank/DDBJ databases">
        <title>Colletotrichum kahawae CIFC_Que2 genome sequencing and assembly.</title>
        <authorList>
            <person name="Baroncelli R."/>
        </authorList>
    </citation>
    <scope>NUCLEOTIDE SEQUENCE</scope>
    <source>
        <strain evidence="3">CIFC_Que2</strain>
    </source>
</reference>
<feature type="chain" id="PRO_5042092552" evidence="2">
    <location>
        <begin position="21"/>
        <end position="345"/>
    </location>
</feature>
<evidence type="ECO:0000313" key="3">
    <source>
        <dbReference type="EMBL" id="KAK2759212.1"/>
    </source>
</evidence>
<comment type="caution">
    <text evidence="3">The sequence shown here is derived from an EMBL/GenBank/DDBJ whole genome shotgun (WGS) entry which is preliminary data.</text>
</comment>
<feature type="signal peptide" evidence="2">
    <location>
        <begin position="1"/>
        <end position="20"/>
    </location>
</feature>
<evidence type="ECO:0000256" key="1">
    <source>
        <dbReference type="SAM" id="MobiDB-lite"/>
    </source>
</evidence>
<protein>
    <submittedName>
        <fullName evidence="3">Uncharacterized protein</fullName>
    </submittedName>
</protein>
<keyword evidence="2" id="KW-0732">Signal</keyword>